<comment type="caution">
    <text evidence="1">The sequence shown here is derived from an EMBL/GenBank/DDBJ whole genome shotgun (WGS) entry which is preliminary data.</text>
</comment>
<evidence type="ECO:0000313" key="2">
    <source>
        <dbReference type="Proteomes" id="UP000287447"/>
    </source>
</evidence>
<dbReference type="EMBL" id="SADE01000001">
    <property type="protein sequence ID" value="RVU39742.1"/>
    <property type="molecule type" value="Genomic_DNA"/>
</dbReference>
<reference evidence="2" key="1">
    <citation type="submission" date="2019-01" db="EMBL/GenBank/DDBJ databases">
        <title>Gri0909 isolated from a small marine red alga.</title>
        <authorList>
            <person name="Kim J."/>
            <person name="Jeong S.E."/>
            <person name="Jeon C.O."/>
        </authorList>
    </citation>
    <scope>NUCLEOTIDE SEQUENCE [LARGE SCALE GENOMIC DNA]</scope>
    <source>
        <strain evidence="2">Gri0909</strain>
    </source>
</reference>
<dbReference type="Proteomes" id="UP000287447">
    <property type="component" value="Unassembled WGS sequence"/>
</dbReference>
<sequence length="181" mass="19272">MMTCAATTSALANEFESQILDILNSQVKGWLSDPAIVDAIKAQNADHASLGDADIDALDQKWRAEAKAGGGEMINGVLGKDISKFLTGKKEGSNGVFSEIFVMDNKGMNVGQSDVTSDYMQGDEGKWQKTYQAGPDAVFVDEVEFDDSSQTFQSQVSTTIVDPADGKPIGAITLGINVENL</sequence>
<accession>A0A3S2Y6J6</accession>
<evidence type="ECO:0000313" key="1">
    <source>
        <dbReference type="EMBL" id="RVU39742.1"/>
    </source>
</evidence>
<dbReference type="OrthoDB" id="195732at2"/>
<proteinExistence type="predicted"/>
<dbReference type="AlphaFoldDB" id="A0A3S2Y6J6"/>
<keyword evidence="2" id="KW-1185">Reference proteome</keyword>
<name>A0A3S2Y6J6_9PROT</name>
<organism evidence="1 2">
    <name type="scientific">Hwanghaeella grinnelliae</name>
    <dbReference type="NCBI Taxonomy" id="2500179"/>
    <lineage>
        <taxon>Bacteria</taxon>
        <taxon>Pseudomonadati</taxon>
        <taxon>Pseudomonadota</taxon>
        <taxon>Alphaproteobacteria</taxon>
        <taxon>Rhodospirillales</taxon>
        <taxon>Rhodospirillaceae</taxon>
        <taxon>Hwanghaeella</taxon>
    </lineage>
</organism>
<protein>
    <submittedName>
        <fullName evidence="1">Uncharacterized protein</fullName>
    </submittedName>
</protein>
<gene>
    <name evidence="1" type="ORF">EOI86_04065</name>
</gene>